<dbReference type="OrthoDB" id="606851at2"/>
<sequence>MKNIFTFLLPFILLPGLLSAQNLSGTVHDNKGNSLDGVSLYLSHNGKAPVLKIADKGIFFYSGLNSGQYQLTVSLVGYQTLVRNIILPKDTLMLILSPLIKQLSEVTIAGNKPLIERKIDRVVFNVENSITASGGTAWDALNKAPGVQTTFDGAIKANGKGAVIYLDDKLIRLSGEDLSAYLRNLPSDNIAKIEIIANPTSRYDAQGGAVINIISKKSKAQGLNIIVNGAFTQSAHGSYTSAASFNYRKDKLNVYGSYGYSYRDKEHNETEYIIFESPQSYSYWDNNKIGERKGRASSYKFGLDYDLTDKQVVGFLINGTNSTNTRINNVQTDIYNNHQLNIDSLLKTANNTGGNTDQLSYNLNYKAKLDTVGQTFNIDLDFTPYRNNGNQVVHSLSFLSNGSPASAPYSISTFSKQKIDIWSGKADYTYAFNKKWSVETGVKYSSIVTHNGFNFFNNNTGSPQLDGNKSDQFEYNETTSAAYASVNGTLGKWSVEAGLRGEYTRTKGYSVTLDSLNRNSYFRLFPTLFLTYAISKDHELNLNYSYRINRPEYWRLNPFKYYTSPYTYLEGNPSLQPAFIQSAEVGYTYQQQYNFTLFYRQTNGYFSNITVQDNTDKIFYDTQRNLDKSLETGFYLSVPVTPFSWWEINNFVQGSYRQEKSGYLQGNYDYHTLGLYVNTNNAFTLNKASGLKAEIGAWYSSPTIQGIYKLDRTFDVSAGIRKTLLNRQGTIRLAVNDIFNGNPYRINVSYLNQHNGFHEYNDTRNIALSFSYKIGRNKIADSRKRTSASEDEKRRTQ</sequence>
<dbReference type="Pfam" id="PF14905">
    <property type="entry name" value="OMP_b-brl_3"/>
    <property type="match status" value="1"/>
</dbReference>
<dbReference type="InterPro" id="IPR036942">
    <property type="entry name" value="Beta-barrel_TonB_sf"/>
</dbReference>
<evidence type="ECO:0000313" key="7">
    <source>
        <dbReference type="Proteomes" id="UP000215002"/>
    </source>
</evidence>
<protein>
    <recommendedName>
        <fullName evidence="5">Outer membrane protein beta-barrel domain-containing protein</fullName>
    </recommendedName>
</protein>
<evidence type="ECO:0000256" key="4">
    <source>
        <dbReference type="SAM" id="SignalP"/>
    </source>
</evidence>
<dbReference type="Proteomes" id="UP000215002">
    <property type="component" value="Chromosome"/>
</dbReference>
<dbReference type="Gene3D" id="2.60.40.1120">
    <property type="entry name" value="Carboxypeptidase-like, regulatory domain"/>
    <property type="match status" value="1"/>
</dbReference>
<gene>
    <name evidence="6" type="ORF">MuYL_0122</name>
</gene>
<keyword evidence="4" id="KW-0732">Signal</keyword>
<evidence type="ECO:0000256" key="2">
    <source>
        <dbReference type="ARBA" id="ARBA00023136"/>
    </source>
</evidence>
<dbReference type="InterPro" id="IPR041700">
    <property type="entry name" value="OMP_b-brl_3"/>
</dbReference>
<dbReference type="RefSeq" id="WP_094568677.1">
    <property type="nucleotide sequence ID" value="NZ_CP022743.1"/>
</dbReference>
<evidence type="ECO:0000256" key="3">
    <source>
        <dbReference type="ARBA" id="ARBA00023237"/>
    </source>
</evidence>
<dbReference type="EMBL" id="CP022743">
    <property type="protein sequence ID" value="ASU32025.1"/>
    <property type="molecule type" value="Genomic_DNA"/>
</dbReference>
<proteinExistence type="predicted"/>
<feature type="domain" description="Outer membrane protein beta-barrel" evidence="5">
    <location>
        <begin position="368"/>
        <end position="772"/>
    </location>
</feature>
<keyword evidence="7" id="KW-1185">Reference proteome</keyword>
<dbReference type="GO" id="GO:0009279">
    <property type="term" value="C:cell outer membrane"/>
    <property type="evidence" value="ECO:0007669"/>
    <property type="project" value="UniProtKB-SubCell"/>
</dbReference>
<organism evidence="6 7">
    <name type="scientific">Mucilaginibacter xinganensis</name>
    <dbReference type="NCBI Taxonomy" id="1234841"/>
    <lineage>
        <taxon>Bacteria</taxon>
        <taxon>Pseudomonadati</taxon>
        <taxon>Bacteroidota</taxon>
        <taxon>Sphingobacteriia</taxon>
        <taxon>Sphingobacteriales</taxon>
        <taxon>Sphingobacteriaceae</taxon>
        <taxon>Mucilaginibacter</taxon>
    </lineage>
</organism>
<evidence type="ECO:0000259" key="5">
    <source>
        <dbReference type="Pfam" id="PF14905"/>
    </source>
</evidence>
<dbReference type="Gene3D" id="2.40.170.20">
    <property type="entry name" value="TonB-dependent receptor, beta-barrel domain"/>
    <property type="match status" value="1"/>
</dbReference>
<dbReference type="SUPFAM" id="SSF56935">
    <property type="entry name" value="Porins"/>
    <property type="match status" value="1"/>
</dbReference>
<evidence type="ECO:0000256" key="1">
    <source>
        <dbReference type="ARBA" id="ARBA00004442"/>
    </source>
</evidence>
<dbReference type="AlphaFoldDB" id="A0A223NQ29"/>
<feature type="chain" id="PRO_5012759083" description="Outer membrane protein beta-barrel domain-containing protein" evidence="4">
    <location>
        <begin position="21"/>
        <end position="797"/>
    </location>
</feature>
<accession>A0A223NQ29</accession>
<keyword evidence="2" id="KW-0472">Membrane</keyword>
<comment type="subcellular location">
    <subcellularLocation>
        <location evidence="1">Cell outer membrane</location>
    </subcellularLocation>
</comment>
<dbReference type="InterPro" id="IPR008969">
    <property type="entry name" value="CarboxyPept-like_regulatory"/>
</dbReference>
<dbReference type="KEGG" id="muc:MuYL_0122"/>
<evidence type="ECO:0000313" key="6">
    <source>
        <dbReference type="EMBL" id="ASU32025.1"/>
    </source>
</evidence>
<dbReference type="SUPFAM" id="SSF49464">
    <property type="entry name" value="Carboxypeptidase regulatory domain-like"/>
    <property type="match status" value="1"/>
</dbReference>
<feature type="signal peptide" evidence="4">
    <location>
        <begin position="1"/>
        <end position="20"/>
    </location>
</feature>
<name>A0A223NQ29_9SPHI</name>
<keyword evidence="3" id="KW-0998">Cell outer membrane</keyword>
<reference evidence="6 7" key="1">
    <citation type="submission" date="2017-08" db="EMBL/GenBank/DDBJ databases">
        <title>Complete genome sequence of Mucilaginibacter sp. strain BJC16-A31.</title>
        <authorList>
            <consortium name="Henan University of Science and Technology"/>
            <person name="You X."/>
        </authorList>
    </citation>
    <scope>NUCLEOTIDE SEQUENCE [LARGE SCALE GENOMIC DNA]</scope>
    <source>
        <strain evidence="6 7">BJC16-A31</strain>
    </source>
</reference>